<gene>
    <name evidence="29" type="primary">metH</name>
    <name evidence="29" type="ORF">VHA01S_082_00040</name>
</gene>
<feature type="domain" description="Pterin-binding" evidence="25">
    <location>
        <begin position="353"/>
        <end position="614"/>
    </location>
</feature>
<dbReference type="PIRSF" id="PIRSF000381">
    <property type="entry name" value="MetH"/>
    <property type="match status" value="1"/>
</dbReference>
<feature type="binding site" evidence="21 23">
    <location>
        <position position="308"/>
    </location>
    <ligand>
        <name>Zn(2+)</name>
        <dbReference type="ChEBI" id="CHEBI:29105"/>
    </ligand>
</feature>
<dbReference type="GO" id="GO:0008270">
    <property type="term" value="F:zinc ion binding"/>
    <property type="evidence" value="ECO:0007669"/>
    <property type="project" value="UniProtKB-UniRule"/>
</dbReference>
<name>V5FNX6_9VIBR</name>
<keyword evidence="17 20" id="KW-0170">Cobalt</keyword>
<evidence type="ECO:0000256" key="7">
    <source>
        <dbReference type="ARBA" id="ARBA00013998"/>
    </source>
</evidence>
<dbReference type="NCBIfam" id="NF007024">
    <property type="entry name" value="PRK09490.1"/>
    <property type="match status" value="1"/>
</dbReference>
<keyword evidence="14" id="KW-0677">Repeat</keyword>
<dbReference type="RefSeq" id="WP_023405573.1">
    <property type="nucleotide sequence ID" value="NZ_BAUJ01000082.1"/>
</dbReference>
<dbReference type="InterPro" id="IPR036594">
    <property type="entry name" value="Meth_synthase_dom"/>
</dbReference>
<keyword evidence="8 20" id="KW-0489">Methyltransferase</keyword>
<dbReference type="EMBL" id="BAUJ01000082">
    <property type="protein sequence ID" value="GAD91281.1"/>
    <property type="molecule type" value="Genomic_DNA"/>
</dbReference>
<dbReference type="GO" id="GO:0046653">
    <property type="term" value="P:tetrahydrofolate metabolic process"/>
    <property type="evidence" value="ECO:0007669"/>
    <property type="project" value="TreeGrafter"/>
</dbReference>
<dbReference type="eggNOG" id="COG0646">
    <property type="taxonomic scope" value="Bacteria"/>
</dbReference>
<evidence type="ECO:0000256" key="20">
    <source>
        <dbReference type="PIRNR" id="PIRNR000381"/>
    </source>
</evidence>
<dbReference type="Gene3D" id="3.20.20.20">
    <property type="entry name" value="Dihydropteroate synthase-like"/>
    <property type="match status" value="1"/>
</dbReference>
<evidence type="ECO:0000259" key="27">
    <source>
        <dbReference type="PROSITE" id="PS51332"/>
    </source>
</evidence>
<evidence type="ECO:0000256" key="14">
    <source>
        <dbReference type="ARBA" id="ARBA00022737"/>
    </source>
</evidence>
<feature type="binding site" evidence="22">
    <location>
        <position position="691"/>
    </location>
    <ligand>
        <name>methylcob(III)alamin</name>
        <dbReference type="ChEBI" id="CHEBI:28115"/>
    </ligand>
</feature>
<dbReference type="PROSITE" id="PS51332">
    <property type="entry name" value="B12_BINDING"/>
    <property type="match status" value="1"/>
</dbReference>
<feature type="binding site" evidence="22">
    <location>
        <position position="805"/>
    </location>
    <ligand>
        <name>methylcob(III)alamin</name>
        <dbReference type="ChEBI" id="CHEBI:28115"/>
    </ligand>
</feature>
<dbReference type="SUPFAM" id="SSF82282">
    <property type="entry name" value="Homocysteine S-methyltransferase"/>
    <property type="match status" value="1"/>
</dbReference>
<keyword evidence="11 20" id="KW-0808">Transferase</keyword>
<feature type="domain" description="AdoMet activation" evidence="26">
    <location>
        <begin position="894"/>
        <end position="1222"/>
    </location>
</feature>
<evidence type="ECO:0000259" key="26">
    <source>
        <dbReference type="PROSITE" id="PS50974"/>
    </source>
</evidence>
<evidence type="ECO:0000256" key="4">
    <source>
        <dbReference type="ARBA" id="ARBA00005178"/>
    </source>
</evidence>
<evidence type="ECO:0000256" key="21">
    <source>
        <dbReference type="PIRSR" id="PIRSR000381-1"/>
    </source>
</evidence>
<dbReference type="InterPro" id="IPR011822">
    <property type="entry name" value="MetH"/>
</dbReference>
<evidence type="ECO:0000256" key="16">
    <source>
        <dbReference type="ARBA" id="ARBA00023167"/>
    </source>
</evidence>
<dbReference type="GO" id="GO:0050667">
    <property type="term" value="P:homocysteine metabolic process"/>
    <property type="evidence" value="ECO:0007669"/>
    <property type="project" value="TreeGrafter"/>
</dbReference>
<dbReference type="GO" id="GO:0032259">
    <property type="term" value="P:methylation"/>
    <property type="evidence" value="ECO:0007669"/>
    <property type="project" value="UniProtKB-KW"/>
</dbReference>
<dbReference type="AlphaFoldDB" id="V5FNX6"/>
<sequence>MREQIEAQLKKHILLIDGGMGTMIQNLKLEEEDYRGARFANWHCDLKGNNDLLVLSQPQLIKQIHSDYLEAGADILETNTFNSTTIAMADYDMEELSEEINYVAAKLAREAADEWTKKTPHRPRYVAGVLGPTNRTCSISPDVNDPGFRNVSFDELVIAYKESTLALIKGGSDLILIETIFDTLNAKACAFAVETVFDEIGQTLPVMISGTITDASGRTLSGQTTEAFYNSLRHVNPISFGLNCALGPDELRPYVEELSRISETFVSVHPNAGLPNAFGEYDLSAEDMAEHIQEWADSGFLNLVGGCCGTTPEHIRAMADAVEKATPRALPDIKPACRLSGLEPLSIEKESLFMNVGERTNVTGSARFKRLIREELYEEALDVARQQVENGAQIIDINMDEGMLDAEACMVRFLNLCASEPEISKVPIMVDSSKWEVIEAGLKCIQGKGIVNSISMKEGKEKFVAQAKLIRRYGAAVIVMAFDEVGQADTRERKVEICTNAYNILVDEVGFPAEDIIFDPNIFAVATGIDEHNNYAVDFIEAVADIKRTLPHAMISGGVSNVSFSFRGNNYVREAIHAVFLYHCFKNGMDMGIVNAGQLEVYDNVPDKLREAVEDVVLNRRPDGTERLLDIADEYRENGVGPKDDGTALEWRGWPVEKRLEHALVKGITEFIIEDTEEARLKASRPLEVIEGPLMDGMNVVGDLFGEGKMFLPQVVKSARVMKQAVGHLEPFIDALKEVGQTNGKILLATVKGDVHDIGKNIVGVVLQCNNYEIIDLGVMVPCDKILKVAKEENVDIIGLSGLITPSLDEMVYVAKEMERQGFKLPLLIGGATTSKAHTAVKIEQNYSEPVVYVNNASRAVGVCSALLSDQLKPAFIEKLDLDYERVRDQHARKRPKTAPTTIAKARENKVDIDWSSYVPPAPKQLEPVILKDMSVSVLREYIDWTPFFMTWTLMGKYPAILDHEEVGEEARRLFKDANDLLDRVEREGLLKANGICQLFPANSVGDDIEVYTDESRTTVAKTLCHLRQQTKKPKGFNYCLSDYIAPKESGVKDWVGAFAVTGGIGERELADNYKAAGDDYNAIMIQAVADRLAEAFAEYLHQEVRTKIWGYSPDEQLSNDDLIREKYQGIRPAPGYPACPEHTEKGPLWDLMQVEERIGMSLTTSYAMWPGASVSGWYFSHPDSRFFAIAQIQEDQAKDYAERKGWEWLEAEKWLGPNLNN</sequence>
<dbReference type="Gene3D" id="3.10.196.10">
    <property type="entry name" value="Vitamin B12-dependent methionine synthase, activation domain"/>
    <property type="match status" value="1"/>
</dbReference>
<evidence type="ECO:0000256" key="23">
    <source>
        <dbReference type="PROSITE-ProRule" id="PRU00333"/>
    </source>
</evidence>
<evidence type="ECO:0000256" key="17">
    <source>
        <dbReference type="ARBA" id="ARBA00023285"/>
    </source>
</evidence>
<evidence type="ECO:0000256" key="5">
    <source>
        <dbReference type="ARBA" id="ARBA00010398"/>
    </source>
</evidence>
<dbReference type="PROSITE" id="PS50970">
    <property type="entry name" value="HCY"/>
    <property type="match status" value="1"/>
</dbReference>
<organism evidence="29 30">
    <name type="scientific">Vibrio halioticoli NBRC 102217</name>
    <dbReference type="NCBI Taxonomy" id="1219072"/>
    <lineage>
        <taxon>Bacteria</taxon>
        <taxon>Pseudomonadati</taxon>
        <taxon>Pseudomonadota</taxon>
        <taxon>Gammaproteobacteria</taxon>
        <taxon>Vibrionales</taxon>
        <taxon>Vibrionaceae</taxon>
        <taxon>Vibrio</taxon>
    </lineage>
</organism>
<evidence type="ECO:0000256" key="11">
    <source>
        <dbReference type="ARBA" id="ARBA00022679"/>
    </source>
</evidence>
<dbReference type="SUPFAM" id="SSF47644">
    <property type="entry name" value="Methionine synthase domain"/>
    <property type="match status" value="1"/>
</dbReference>
<keyword evidence="15 20" id="KW-0862">Zinc</keyword>
<dbReference type="InterPro" id="IPR011005">
    <property type="entry name" value="Dihydropteroate_synth-like_sf"/>
</dbReference>
<dbReference type="Pfam" id="PF02965">
    <property type="entry name" value="Met_synt_B12"/>
    <property type="match status" value="1"/>
</dbReference>
<dbReference type="InterPro" id="IPR036589">
    <property type="entry name" value="HCY_dom_sf"/>
</dbReference>
<protein>
    <recommendedName>
        <fullName evidence="7 19">Methionine synthase</fullName>
        <ecNumber evidence="6 19">2.1.1.13</ecNumber>
    </recommendedName>
    <alternativeName>
        <fullName evidence="20">5-methyltetrahydrofolate--homocysteine methyltransferase</fullName>
    </alternativeName>
</protein>
<feature type="domain" description="B12-binding" evidence="27">
    <location>
        <begin position="743"/>
        <end position="878"/>
    </location>
</feature>
<feature type="binding site" evidence="22">
    <location>
        <position position="801"/>
    </location>
    <ligand>
        <name>methylcob(III)alamin</name>
        <dbReference type="ChEBI" id="CHEBI:28115"/>
    </ligand>
</feature>
<dbReference type="InterPro" id="IPR036724">
    <property type="entry name" value="Cobalamin-bd_sf"/>
</dbReference>
<evidence type="ECO:0000256" key="2">
    <source>
        <dbReference type="ARBA" id="ARBA00001947"/>
    </source>
</evidence>
<evidence type="ECO:0000256" key="8">
    <source>
        <dbReference type="ARBA" id="ARBA00022603"/>
    </source>
</evidence>
<dbReference type="PANTHER" id="PTHR45833">
    <property type="entry name" value="METHIONINE SYNTHASE"/>
    <property type="match status" value="1"/>
</dbReference>
<keyword evidence="16 20" id="KW-0486">Methionine biosynthesis</keyword>
<dbReference type="InterPro" id="IPR004223">
    <property type="entry name" value="VitB12-dep_Met_synth_activ_dom"/>
</dbReference>
<dbReference type="SUPFAM" id="SSF52242">
    <property type="entry name" value="Cobalamin (vitamin B12)-binding domain"/>
    <property type="match status" value="1"/>
</dbReference>
<dbReference type="Pfam" id="PF02607">
    <property type="entry name" value="B12-binding_2"/>
    <property type="match status" value="1"/>
</dbReference>
<evidence type="ECO:0000256" key="15">
    <source>
        <dbReference type="ARBA" id="ARBA00022833"/>
    </source>
</evidence>
<keyword evidence="12 20" id="KW-0949">S-adenosyl-L-methionine</keyword>
<comment type="caution">
    <text evidence="29">The sequence shown here is derived from an EMBL/GenBank/DDBJ whole genome shotgun (WGS) entry which is preliminary data.</text>
</comment>
<dbReference type="Pfam" id="PF02310">
    <property type="entry name" value="B12-binding"/>
    <property type="match status" value="1"/>
</dbReference>
<dbReference type="CDD" id="cd02069">
    <property type="entry name" value="methionine_synthase_B12_BD"/>
    <property type="match status" value="1"/>
</dbReference>
<dbReference type="PROSITE" id="PS51337">
    <property type="entry name" value="B12_BINDING_NTER"/>
    <property type="match status" value="1"/>
</dbReference>
<evidence type="ECO:0000313" key="30">
    <source>
        <dbReference type="Proteomes" id="UP000017800"/>
    </source>
</evidence>
<keyword evidence="13 20" id="KW-0479">Metal-binding</keyword>
<feature type="binding site" evidence="21 23">
    <location>
        <position position="244"/>
    </location>
    <ligand>
        <name>Zn(2+)</name>
        <dbReference type="ChEBI" id="CHEBI:29105"/>
    </ligand>
</feature>
<feature type="binding site" description="axial binding residue" evidence="21">
    <location>
        <position position="756"/>
    </location>
    <ligand>
        <name>methylcob(III)alamin</name>
        <dbReference type="ChEBI" id="CHEBI:28115"/>
    </ligand>
    <ligandPart>
        <name>Co</name>
        <dbReference type="ChEBI" id="CHEBI:27638"/>
    </ligandPart>
</feature>
<comment type="pathway">
    <text evidence="4 20">Amino-acid biosynthesis; L-methionine biosynthesis via de novo pathway; L-methionine from L-homocysteine (MetH route): step 1/1.</text>
</comment>
<dbReference type="SUPFAM" id="SSF56507">
    <property type="entry name" value="Methionine synthase activation domain-like"/>
    <property type="match status" value="1"/>
</dbReference>
<dbReference type="eggNOG" id="COG1410">
    <property type="taxonomic scope" value="Bacteria"/>
</dbReference>
<dbReference type="FunFam" id="1.10.1240.10:FF:000001">
    <property type="entry name" value="Methionine synthase"/>
    <property type="match status" value="1"/>
</dbReference>
<evidence type="ECO:0000259" key="24">
    <source>
        <dbReference type="PROSITE" id="PS50970"/>
    </source>
</evidence>
<evidence type="ECO:0000256" key="22">
    <source>
        <dbReference type="PIRSR" id="PIRSR000381-2"/>
    </source>
</evidence>
<evidence type="ECO:0000256" key="13">
    <source>
        <dbReference type="ARBA" id="ARBA00022723"/>
    </source>
</evidence>
<dbReference type="InterPro" id="IPR003759">
    <property type="entry name" value="Cbl-bd_cap"/>
</dbReference>
<feature type="binding site" evidence="22">
    <location>
        <begin position="753"/>
        <end position="757"/>
    </location>
    <ligand>
        <name>methylcob(III)alamin</name>
        <dbReference type="ChEBI" id="CHEBI:28115"/>
    </ligand>
</feature>
<evidence type="ECO:0000256" key="18">
    <source>
        <dbReference type="ARBA" id="ARBA00025552"/>
    </source>
</evidence>
<dbReference type="InterPro" id="IPR037010">
    <property type="entry name" value="VitB12-dep_Met_synth_activ_sf"/>
</dbReference>
<dbReference type="GO" id="GO:0008705">
    <property type="term" value="F:methionine synthase activity"/>
    <property type="evidence" value="ECO:0007669"/>
    <property type="project" value="UniProtKB-UniRule"/>
</dbReference>
<feature type="binding site" evidence="22">
    <location>
        <position position="944"/>
    </location>
    <ligand>
        <name>S-adenosyl-L-methionine</name>
        <dbReference type="ChEBI" id="CHEBI:59789"/>
    </ligand>
</feature>
<evidence type="ECO:0000256" key="19">
    <source>
        <dbReference type="NCBIfam" id="TIGR02082"/>
    </source>
</evidence>
<evidence type="ECO:0000256" key="6">
    <source>
        <dbReference type="ARBA" id="ARBA00012032"/>
    </source>
</evidence>
<comment type="domain">
    <text evidence="20">Modular enzyme with four functionally distinct domains. The isolated Hcy-binding domain catalyzes methyl transfer from free methylcobalamin to homocysteine. The Hcy-binding domain in association with the pterin-binding domain catalyzes the methylation of cob(I)alamin by methyltetrahydrofolate and the methylation of homocysteine. The B12-binding domain binds the cofactor. The AdoMet activation domain binds S-adenosyl-L-methionine. Under aerobic conditions cob(I)alamin can be converted to inactive cob(II)alamin. Reductive methylation by S-adenosyl-L-methionine and flavodoxin regenerates methylcobalamin.</text>
</comment>
<dbReference type="InterPro" id="IPR000489">
    <property type="entry name" value="Pterin-binding_dom"/>
</dbReference>
<dbReference type="Gene3D" id="1.10.288.10">
    <property type="entry name" value="Cobalamin-dependent Methionine Synthase, domain 2"/>
    <property type="match status" value="1"/>
</dbReference>
<comment type="similarity">
    <text evidence="5">Belongs to the vitamin-B12 dependent methionine synthase family.</text>
</comment>
<dbReference type="OrthoDB" id="9803687at2"/>
<reference evidence="29 30" key="1">
    <citation type="submission" date="2013-10" db="EMBL/GenBank/DDBJ databases">
        <authorList>
            <person name="Ichikawa N."/>
            <person name="Kimura A."/>
            <person name="Ohji S."/>
            <person name="Hosoyama A."/>
            <person name="Fujita N."/>
        </authorList>
    </citation>
    <scope>NUCLEOTIDE SEQUENCE [LARGE SCALE GENOMIC DNA]</scope>
    <source>
        <strain evidence="29 30">NBRC 102217</strain>
    </source>
</reference>
<feature type="binding site" evidence="21 23">
    <location>
        <position position="307"/>
    </location>
    <ligand>
        <name>Zn(2+)</name>
        <dbReference type="ChEBI" id="CHEBI:29105"/>
    </ligand>
</feature>
<accession>V5FNX6</accession>
<dbReference type="PROSITE" id="PS50974">
    <property type="entry name" value="ADOMET_ACTIVATION"/>
    <property type="match status" value="1"/>
</dbReference>
<feature type="domain" description="B12-binding N-terminal" evidence="28">
    <location>
        <begin position="647"/>
        <end position="741"/>
    </location>
</feature>
<dbReference type="Pfam" id="PF00809">
    <property type="entry name" value="Pterin_bind"/>
    <property type="match status" value="1"/>
</dbReference>
<dbReference type="Gene3D" id="3.20.20.330">
    <property type="entry name" value="Homocysteine-binding-like domain"/>
    <property type="match status" value="1"/>
</dbReference>
<dbReference type="SMART" id="SM01018">
    <property type="entry name" value="B12-binding_2"/>
    <property type="match status" value="1"/>
</dbReference>
<dbReference type="CDD" id="cd00740">
    <property type="entry name" value="MeTr"/>
    <property type="match status" value="1"/>
</dbReference>
<dbReference type="EC" id="2.1.1.13" evidence="6 19"/>
<keyword evidence="10 20" id="KW-0846">Cobalamin</keyword>
<dbReference type="Gene3D" id="1.10.1240.10">
    <property type="entry name" value="Methionine synthase domain"/>
    <property type="match status" value="1"/>
</dbReference>
<evidence type="ECO:0000256" key="9">
    <source>
        <dbReference type="ARBA" id="ARBA00022605"/>
    </source>
</evidence>
<dbReference type="FunFam" id="3.20.20.20:FF:000002">
    <property type="entry name" value="Methionine synthase"/>
    <property type="match status" value="1"/>
</dbReference>
<evidence type="ECO:0000256" key="3">
    <source>
        <dbReference type="ARBA" id="ARBA00001956"/>
    </source>
</evidence>
<keyword evidence="30" id="KW-1185">Reference proteome</keyword>
<evidence type="ECO:0000313" key="29">
    <source>
        <dbReference type="EMBL" id="GAD91281.1"/>
    </source>
</evidence>
<evidence type="ECO:0000256" key="1">
    <source>
        <dbReference type="ARBA" id="ARBA00001700"/>
    </source>
</evidence>
<dbReference type="Pfam" id="PF02574">
    <property type="entry name" value="S-methyl_trans"/>
    <property type="match status" value="1"/>
</dbReference>
<evidence type="ECO:0000256" key="12">
    <source>
        <dbReference type="ARBA" id="ARBA00022691"/>
    </source>
</evidence>
<dbReference type="InterPro" id="IPR050554">
    <property type="entry name" value="Met_Synthase/Corrinoid"/>
</dbReference>
<dbReference type="PANTHER" id="PTHR45833:SF1">
    <property type="entry name" value="METHIONINE SYNTHASE"/>
    <property type="match status" value="1"/>
</dbReference>
<comment type="cofactor">
    <cofactor evidence="2 20 23">
        <name>Zn(2+)</name>
        <dbReference type="ChEBI" id="CHEBI:29105"/>
    </cofactor>
</comment>
<dbReference type="InterPro" id="IPR033706">
    <property type="entry name" value="Met_synthase_B12-bd"/>
</dbReference>
<dbReference type="FunFam" id="3.40.50.280:FF:000001">
    <property type="entry name" value="Methionine synthase"/>
    <property type="match status" value="1"/>
</dbReference>
<dbReference type="Proteomes" id="UP000017800">
    <property type="component" value="Unassembled WGS sequence"/>
</dbReference>
<dbReference type="SUPFAM" id="SSF51717">
    <property type="entry name" value="Dihydropteroate synthetase-like"/>
    <property type="match status" value="1"/>
</dbReference>
<dbReference type="InterPro" id="IPR006158">
    <property type="entry name" value="Cobalamin-bd"/>
</dbReference>
<dbReference type="InterPro" id="IPR003726">
    <property type="entry name" value="HCY_dom"/>
</dbReference>
<dbReference type="GO" id="GO:0005829">
    <property type="term" value="C:cytosol"/>
    <property type="evidence" value="ECO:0007669"/>
    <property type="project" value="TreeGrafter"/>
</dbReference>
<feature type="domain" description="Hcy-binding" evidence="24">
    <location>
        <begin position="2"/>
        <end position="322"/>
    </location>
</feature>
<dbReference type="PROSITE" id="PS50972">
    <property type="entry name" value="PTERIN_BINDING"/>
    <property type="match status" value="1"/>
</dbReference>
<keyword evidence="9 20" id="KW-0028">Amino-acid biosynthesis</keyword>
<reference evidence="29 30" key="2">
    <citation type="submission" date="2013-11" db="EMBL/GenBank/DDBJ databases">
        <title>Whole genome shotgun sequence of Vibrio halioticoli NBRC 102217.</title>
        <authorList>
            <person name="Isaki S."/>
            <person name="Kimura A."/>
            <person name="Ohji S."/>
            <person name="Hosoyama A."/>
            <person name="Fujita N."/>
            <person name="Hashimoto M."/>
            <person name="Hosoyama Y."/>
            <person name="Yamazoe A."/>
        </authorList>
    </citation>
    <scope>NUCLEOTIDE SEQUENCE [LARGE SCALE GENOMIC DNA]</scope>
    <source>
        <strain evidence="29 30">NBRC 102217</strain>
    </source>
</reference>
<comment type="function">
    <text evidence="18 20">Catalyzes the transfer of a methyl group from methyl-cobalamin to homocysteine, yielding enzyme-bound cob(I)alamin and methionine. Subsequently, remethylates the cofactor using methyltetrahydrofolate.</text>
</comment>
<feature type="binding site" evidence="22">
    <location>
        <position position="857"/>
    </location>
    <ligand>
        <name>methylcob(III)alamin</name>
        <dbReference type="ChEBI" id="CHEBI:28115"/>
    </ligand>
</feature>
<feature type="binding site" evidence="22">
    <location>
        <position position="1132"/>
    </location>
    <ligand>
        <name>S-adenosyl-L-methionine</name>
        <dbReference type="ChEBI" id="CHEBI:59789"/>
    </ligand>
</feature>
<evidence type="ECO:0000259" key="28">
    <source>
        <dbReference type="PROSITE" id="PS51337"/>
    </source>
</evidence>
<proteinExistence type="inferred from homology"/>
<comment type="catalytic activity">
    <reaction evidence="1 20">
        <text>(6S)-5-methyl-5,6,7,8-tetrahydrofolate + L-homocysteine = (6S)-5,6,7,8-tetrahydrofolate + L-methionine</text>
        <dbReference type="Rhea" id="RHEA:11172"/>
        <dbReference type="ChEBI" id="CHEBI:18608"/>
        <dbReference type="ChEBI" id="CHEBI:57453"/>
        <dbReference type="ChEBI" id="CHEBI:57844"/>
        <dbReference type="ChEBI" id="CHEBI:58199"/>
        <dbReference type="EC" id="2.1.1.13"/>
    </reaction>
</comment>
<dbReference type="NCBIfam" id="TIGR02082">
    <property type="entry name" value="metH"/>
    <property type="match status" value="1"/>
</dbReference>
<dbReference type="UniPathway" id="UPA00051">
    <property type="reaction ID" value="UER00081"/>
</dbReference>
<evidence type="ECO:0000259" key="25">
    <source>
        <dbReference type="PROSITE" id="PS50972"/>
    </source>
</evidence>
<dbReference type="Gene3D" id="3.40.50.280">
    <property type="entry name" value="Cobalamin-binding domain"/>
    <property type="match status" value="1"/>
</dbReference>
<comment type="cofactor">
    <cofactor evidence="3 20 21">
        <name>methylcob(III)alamin</name>
        <dbReference type="ChEBI" id="CHEBI:28115"/>
    </cofactor>
</comment>
<dbReference type="FunFam" id="3.20.20.330:FF:000001">
    <property type="entry name" value="Methionine synthase"/>
    <property type="match status" value="1"/>
</dbReference>
<evidence type="ECO:0000256" key="10">
    <source>
        <dbReference type="ARBA" id="ARBA00022628"/>
    </source>
</evidence>
<dbReference type="GO" id="GO:0031419">
    <property type="term" value="F:cobalamin binding"/>
    <property type="evidence" value="ECO:0007669"/>
    <property type="project" value="UniProtKB-UniRule"/>
</dbReference>